<dbReference type="PANTHER" id="PTHR16026:SF0">
    <property type="entry name" value="CARTILAGE ACIDIC PROTEIN 1"/>
    <property type="match status" value="1"/>
</dbReference>
<dbReference type="InterPro" id="IPR028994">
    <property type="entry name" value="Integrin_alpha_N"/>
</dbReference>
<dbReference type="AlphaFoldDB" id="A0AA42B7B2"/>
<feature type="signal peptide" evidence="2">
    <location>
        <begin position="1"/>
        <end position="22"/>
    </location>
</feature>
<keyword evidence="5" id="KW-1185">Reference proteome</keyword>
<comment type="caution">
    <text evidence="4">The sequence shown here is derived from an EMBL/GenBank/DDBJ whole genome shotgun (WGS) entry which is preliminary data.</text>
</comment>
<reference evidence="4 5" key="1">
    <citation type="journal article" date="2013" name="Antonie Van Leeuwenhoek">
        <title>Echinimonas agarilytica gen. nov., sp. nov., a new gammaproteobacterium isolated from the sea urchin Strongylocentrotus intermedius.</title>
        <authorList>
            <person name="Nedashkovskaya O.I."/>
            <person name="Stenkova A.M."/>
            <person name="Zhukova N.V."/>
            <person name="Van Trappen S."/>
            <person name="Lee J.S."/>
            <person name="Kim S.B."/>
        </authorList>
    </citation>
    <scope>NUCLEOTIDE SEQUENCE [LARGE SCALE GENOMIC DNA]</scope>
    <source>
        <strain evidence="4 5">KMM 6351</strain>
    </source>
</reference>
<proteinExistence type="predicted"/>
<organism evidence="4 5">
    <name type="scientific">Echinimonas agarilytica</name>
    <dbReference type="NCBI Taxonomy" id="1215918"/>
    <lineage>
        <taxon>Bacteria</taxon>
        <taxon>Pseudomonadati</taxon>
        <taxon>Pseudomonadota</taxon>
        <taxon>Gammaproteobacteria</taxon>
        <taxon>Alteromonadales</taxon>
        <taxon>Echinimonadaceae</taxon>
        <taxon>Echinimonas</taxon>
    </lineage>
</organism>
<dbReference type="InterPro" id="IPR013517">
    <property type="entry name" value="FG-GAP"/>
</dbReference>
<dbReference type="SUPFAM" id="SSF69318">
    <property type="entry name" value="Integrin alpha N-terminal domain"/>
    <property type="match status" value="2"/>
</dbReference>
<dbReference type="Pfam" id="PF07593">
    <property type="entry name" value="UnbV_ASPIC"/>
    <property type="match status" value="1"/>
</dbReference>
<feature type="chain" id="PRO_5041462275" evidence="2">
    <location>
        <begin position="23"/>
        <end position="641"/>
    </location>
</feature>
<dbReference type="Proteomes" id="UP001165393">
    <property type="component" value="Unassembled WGS sequence"/>
</dbReference>
<gene>
    <name evidence="4" type="ORF">NAF29_08590</name>
</gene>
<evidence type="ECO:0000256" key="1">
    <source>
        <dbReference type="ARBA" id="ARBA00022729"/>
    </source>
</evidence>
<dbReference type="InterPro" id="IPR011519">
    <property type="entry name" value="UnbV_ASPIC"/>
</dbReference>
<feature type="domain" description="ASPIC/UnbV" evidence="3">
    <location>
        <begin position="566"/>
        <end position="631"/>
    </location>
</feature>
<accession>A0AA42B7B2</accession>
<dbReference type="InterPro" id="IPR027039">
    <property type="entry name" value="Crtac1"/>
</dbReference>
<dbReference type="EMBL" id="JAMQGP010000003">
    <property type="protein sequence ID" value="MCM2679719.1"/>
    <property type="molecule type" value="Genomic_DNA"/>
</dbReference>
<sequence length="641" mass="70566">MKLKTLVLLIPLALLQNGCSFAKDSKASPKNVPILFSDVTEEVGIRSSPSWKYGGPAIADLNGDGRYELMLGNHDRVPAQLFWAKADNTYTEHHEAIAQWDLHGIAAGDYDNDGDGDIIIAMGGGNGANPKPPRFIQNNNGEFKDVTQSSGIAEMGARGRSARWIDLDSDGDLDLLQINAAQLQSETGPRNLLFENLGDGTFTYRSSAVFDQLDAEKVLVSDFNGDHIPDLVAFSPLQFLQGNNDFTFTDVTQSRLPKGFEDDDFISAVAEADIDNDGDLDYYVARGKTYYQIANNAVSFNPQTTRLDLRDEGNKSHDGISFDAEGDVVLSDFWHWPRNIKVTFPVFLGKNKVALDTPTSSVTVTQQEALGFPDSVQENGWYLGYLGNGKWRMEWKLNGNLAWDIRASVTGLTSVTPDWEPQHLGVQDLLLRNDGDTFTDISTKLPALSGDNNWGVITGDFNNDTFQDFFIYRFGELKTRIADVLIVNEGSEMFSQRLDHQANVLSDGGHGDMGAAFDYNQDGDLDIFSGDDDDGKWRLYRNLGSSNTHSYVHAHIGYSRNGVDPIGAEVKVTTKSGSQFKRIGSGSATHSQSTLNMAHFGLGHDTKIERIQVRWRDGTTAQLTGVDANKIHVFGTPNPQP</sequence>
<evidence type="ECO:0000259" key="3">
    <source>
        <dbReference type="Pfam" id="PF07593"/>
    </source>
</evidence>
<dbReference type="RefSeq" id="WP_251261159.1">
    <property type="nucleotide sequence ID" value="NZ_JAMQGP010000003.1"/>
</dbReference>
<evidence type="ECO:0000313" key="4">
    <source>
        <dbReference type="EMBL" id="MCM2679719.1"/>
    </source>
</evidence>
<evidence type="ECO:0000256" key="2">
    <source>
        <dbReference type="SAM" id="SignalP"/>
    </source>
</evidence>
<dbReference type="PANTHER" id="PTHR16026">
    <property type="entry name" value="CARTILAGE ACIDIC PROTEIN 1"/>
    <property type="match status" value="1"/>
</dbReference>
<dbReference type="Pfam" id="PF13517">
    <property type="entry name" value="FG-GAP_3"/>
    <property type="match status" value="2"/>
</dbReference>
<evidence type="ECO:0000313" key="5">
    <source>
        <dbReference type="Proteomes" id="UP001165393"/>
    </source>
</evidence>
<protein>
    <submittedName>
        <fullName evidence="4">CRTAC1 family protein</fullName>
    </submittedName>
</protein>
<keyword evidence="1 2" id="KW-0732">Signal</keyword>
<name>A0AA42B7B2_9GAMM</name>
<dbReference type="Gene3D" id="2.130.10.130">
    <property type="entry name" value="Integrin alpha, N-terminal"/>
    <property type="match status" value="1"/>
</dbReference>